<dbReference type="Proteomes" id="UP000797356">
    <property type="component" value="Chromosome 3"/>
</dbReference>
<evidence type="ECO:0000313" key="3">
    <source>
        <dbReference type="Proteomes" id="UP000797356"/>
    </source>
</evidence>
<reference evidence="2" key="2">
    <citation type="submission" date="2019-07" db="EMBL/GenBank/DDBJ databases">
        <authorList>
            <person name="Yang Y."/>
            <person name="Bocs S."/>
            <person name="Baudouin L."/>
        </authorList>
    </citation>
    <scope>NUCLEOTIDE SEQUENCE</scope>
    <source>
        <tissue evidence="2">Spear leaf of Hainan Tall coconut</tissue>
    </source>
</reference>
<name>A0A8K0I230_COCNU</name>
<comment type="caution">
    <text evidence="2">The sequence shown here is derived from an EMBL/GenBank/DDBJ whole genome shotgun (WGS) entry which is preliminary data.</text>
</comment>
<evidence type="ECO:0000313" key="2">
    <source>
        <dbReference type="EMBL" id="KAG1333951.1"/>
    </source>
</evidence>
<protein>
    <submittedName>
        <fullName evidence="2">Uncharacterized protein</fullName>
    </submittedName>
</protein>
<gene>
    <name evidence="2" type="ORF">COCNU_03G000700</name>
</gene>
<feature type="region of interest" description="Disordered" evidence="1">
    <location>
        <begin position="1"/>
        <end position="20"/>
    </location>
</feature>
<sequence>MEVEEDELSTDPQEAEGPESMKVFLPVSEEMAGISAFLDRAAIVETFGRPVKIDDVASIREQKARKAGTAEAVAGIISGFAIPHRASRSSLRWEDLTEFDIVFYCEDITDIPEKVEETVASRIYTVRIVINFITEQAPHYNGMSPEPEEGQDDMNDDEWEFWNEPGGRSPPNGSWRYHQQPQEDSQTTTQGNGGRNIRRRHHTNEEKMHEPSQQSGEWAEPRTIRRDGTMFYGQIGTCLIP</sequence>
<keyword evidence="3" id="KW-1185">Reference proteome</keyword>
<feature type="compositionally biased region" description="Acidic residues" evidence="1">
    <location>
        <begin position="1"/>
        <end position="17"/>
    </location>
</feature>
<proteinExistence type="predicted"/>
<dbReference type="AlphaFoldDB" id="A0A8K0I230"/>
<accession>A0A8K0I230</accession>
<dbReference type="EMBL" id="CM017874">
    <property type="protein sequence ID" value="KAG1333951.1"/>
    <property type="molecule type" value="Genomic_DNA"/>
</dbReference>
<feature type="region of interest" description="Disordered" evidence="1">
    <location>
        <begin position="138"/>
        <end position="224"/>
    </location>
</feature>
<feature type="compositionally biased region" description="Acidic residues" evidence="1">
    <location>
        <begin position="146"/>
        <end position="161"/>
    </location>
</feature>
<organism evidence="2 3">
    <name type="scientific">Cocos nucifera</name>
    <name type="common">Coconut palm</name>
    <dbReference type="NCBI Taxonomy" id="13894"/>
    <lineage>
        <taxon>Eukaryota</taxon>
        <taxon>Viridiplantae</taxon>
        <taxon>Streptophyta</taxon>
        <taxon>Embryophyta</taxon>
        <taxon>Tracheophyta</taxon>
        <taxon>Spermatophyta</taxon>
        <taxon>Magnoliopsida</taxon>
        <taxon>Liliopsida</taxon>
        <taxon>Arecaceae</taxon>
        <taxon>Arecoideae</taxon>
        <taxon>Cocoseae</taxon>
        <taxon>Attaleinae</taxon>
        <taxon>Cocos</taxon>
    </lineage>
</organism>
<evidence type="ECO:0000256" key="1">
    <source>
        <dbReference type="SAM" id="MobiDB-lite"/>
    </source>
</evidence>
<reference evidence="2" key="1">
    <citation type="journal article" date="2017" name="Gigascience">
        <title>The genome draft of coconut (Cocos nucifera).</title>
        <authorList>
            <person name="Xiao Y."/>
            <person name="Xu P."/>
            <person name="Fan H."/>
            <person name="Baudouin L."/>
            <person name="Xia W."/>
            <person name="Bocs S."/>
            <person name="Xu J."/>
            <person name="Li Q."/>
            <person name="Guo A."/>
            <person name="Zhou L."/>
            <person name="Li J."/>
            <person name="Wu Y."/>
            <person name="Ma Z."/>
            <person name="Armero A."/>
            <person name="Issali A.E."/>
            <person name="Liu N."/>
            <person name="Peng M."/>
            <person name="Yang Y."/>
        </authorList>
    </citation>
    <scope>NUCLEOTIDE SEQUENCE</scope>
    <source>
        <tissue evidence="2">Spear leaf of Hainan Tall coconut</tissue>
    </source>
</reference>